<dbReference type="AlphaFoldDB" id="A0A174JVP1"/>
<evidence type="ECO:0000256" key="2">
    <source>
        <dbReference type="ARBA" id="ARBA00022475"/>
    </source>
</evidence>
<evidence type="ECO:0000256" key="6">
    <source>
        <dbReference type="SAM" id="Phobius"/>
    </source>
</evidence>
<evidence type="ECO:0000313" key="7">
    <source>
        <dbReference type="EMBL" id="CUP02276.1"/>
    </source>
</evidence>
<keyword evidence="3 6" id="KW-0812">Transmembrane</keyword>
<keyword evidence="4 6" id="KW-1133">Transmembrane helix</keyword>
<feature type="transmembrane region" description="Helical" evidence="6">
    <location>
        <begin position="212"/>
        <end position="231"/>
    </location>
</feature>
<comment type="subcellular location">
    <subcellularLocation>
        <location evidence="1">Cell membrane</location>
        <topology evidence="1">Multi-pass membrane protein</topology>
    </subcellularLocation>
</comment>
<dbReference type="InterPro" id="IPR001851">
    <property type="entry name" value="ABC_transp_permease"/>
</dbReference>
<dbReference type="PANTHER" id="PTHR47089">
    <property type="entry name" value="ABC TRANSPORTER, PERMEASE PROTEIN"/>
    <property type="match status" value="1"/>
</dbReference>
<feature type="transmembrane region" description="Helical" evidence="6">
    <location>
        <begin position="300"/>
        <end position="321"/>
    </location>
</feature>
<dbReference type="Proteomes" id="UP000095651">
    <property type="component" value="Unassembled WGS sequence"/>
</dbReference>
<sequence>MDRTVKILKKPLTMTLIAIFFGFVVAGIILAAAGYPPVHSLGVLFNGVFSSPKHVSNVIIKSTPLILTGLGVAFAFKTGLFNIGAEGQFIMGSVAATVVGILFDFPPVIQIPLVLSAGVAAGAVYGGIAGFLKAKFGIHEVLTSIMLNWIALYFSNYVCGLNRFHKPDTIGTYAINRSGYTMILGNYKATEEGKAALAQNEFLRSTILKTDVNAGFIIAIVLAVLISFLLYKTAKGFELRAVGSNRFAAEFSGIYVNRNILHSMLISGAICGLAAALYITGNSPHGIATLAAFENTGFNGLAVCLIAASSPIGCIFAGLLFGGLIYGGQTLQYEVGAPSEIINIVIGVIVFFVALTHIIPPLVERLRKVPLGKPGRNVSKGGK</sequence>
<dbReference type="EMBL" id="CYZE01000016">
    <property type="protein sequence ID" value="CUP02276.1"/>
    <property type="molecule type" value="Genomic_DNA"/>
</dbReference>
<proteinExistence type="predicted"/>
<dbReference type="GO" id="GO:0005886">
    <property type="term" value="C:plasma membrane"/>
    <property type="evidence" value="ECO:0007669"/>
    <property type="project" value="UniProtKB-SubCell"/>
</dbReference>
<evidence type="ECO:0000256" key="5">
    <source>
        <dbReference type="ARBA" id="ARBA00023136"/>
    </source>
</evidence>
<feature type="transmembrane region" description="Helical" evidence="6">
    <location>
        <begin position="55"/>
        <end position="76"/>
    </location>
</feature>
<dbReference type="GO" id="GO:0022857">
    <property type="term" value="F:transmembrane transporter activity"/>
    <property type="evidence" value="ECO:0007669"/>
    <property type="project" value="InterPro"/>
</dbReference>
<feature type="transmembrane region" description="Helical" evidence="6">
    <location>
        <begin position="109"/>
        <end position="132"/>
    </location>
</feature>
<feature type="transmembrane region" description="Helical" evidence="6">
    <location>
        <begin position="12"/>
        <end position="35"/>
    </location>
</feature>
<dbReference type="CDD" id="cd06580">
    <property type="entry name" value="TM_PBP1_transp_TpRbsC_like"/>
    <property type="match status" value="1"/>
</dbReference>
<gene>
    <name evidence="7" type="ORF">ERS852407_04723</name>
</gene>
<dbReference type="Pfam" id="PF02653">
    <property type="entry name" value="BPD_transp_2"/>
    <property type="match status" value="1"/>
</dbReference>
<dbReference type="RefSeq" id="WP_055658886.1">
    <property type="nucleotide sequence ID" value="NZ_CABIXC010000016.1"/>
</dbReference>
<keyword evidence="2" id="KW-1003">Cell membrane</keyword>
<name>A0A174JVP1_9FIRM</name>
<feature type="transmembrane region" description="Helical" evidence="6">
    <location>
        <begin position="260"/>
        <end position="279"/>
    </location>
</feature>
<feature type="transmembrane region" description="Helical" evidence="6">
    <location>
        <begin position="83"/>
        <end position="103"/>
    </location>
</feature>
<evidence type="ECO:0000313" key="8">
    <source>
        <dbReference type="Proteomes" id="UP000095651"/>
    </source>
</evidence>
<evidence type="ECO:0000256" key="1">
    <source>
        <dbReference type="ARBA" id="ARBA00004651"/>
    </source>
</evidence>
<dbReference type="PANTHER" id="PTHR47089:SF1">
    <property type="entry name" value="GUANOSINE ABC TRANSPORTER PERMEASE PROTEIN NUPP"/>
    <property type="match status" value="1"/>
</dbReference>
<organism evidence="7 8">
    <name type="scientific">Hungatella hathewayi</name>
    <dbReference type="NCBI Taxonomy" id="154046"/>
    <lineage>
        <taxon>Bacteria</taxon>
        <taxon>Bacillati</taxon>
        <taxon>Bacillota</taxon>
        <taxon>Clostridia</taxon>
        <taxon>Lachnospirales</taxon>
        <taxon>Lachnospiraceae</taxon>
        <taxon>Hungatella</taxon>
    </lineage>
</organism>
<reference evidence="7 8" key="1">
    <citation type="submission" date="2015-09" db="EMBL/GenBank/DDBJ databases">
        <authorList>
            <consortium name="Pathogen Informatics"/>
        </authorList>
    </citation>
    <scope>NUCLEOTIDE SEQUENCE [LARGE SCALE GENOMIC DNA]</scope>
    <source>
        <strain evidence="7 8">2789STDY5608850</strain>
    </source>
</reference>
<protein>
    <submittedName>
        <fullName evidence="7">Inner-membrane translocator</fullName>
    </submittedName>
</protein>
<accession>A0A174JVP1</accession>
<keyword evidence="5 6" id="KW-0472">Membrane</keyword>
<evidence type="ECO:0000256" key="3">
    <source>
        <dbReference type="ARBA" id="ARBA00022692"/>
    </source>
</evidence>
<evidence type="ECO:0000256" key="4">
    <source>
        <dbReference type="ARBA" id="ARBA00022989"/>
    </source>
</evidence>
<feature type="transmembrane region" description="Helical" evidence="6">
    <location>
        <begin position="341"/>
        <end position="363"/>
    </location>
</feature>